<evidence type="ECO:0000259" key="1">
    <source>
        <dbReference type="PROSITE" id="PS51729"/>
    </source>
</evidence>
<protein>
    <submittedName>
        <fullName evidence="2">N-acetyltransferase</fullName>
    </submittedName>
</protein>
<dbReference type="RefSeq" id="WP_121688017.1">
    <property type="nucleotide sequence ID" value="NZ_RCUY01000005.1"/>
</dbReference>
<keyword evidence="3" id="KW-1185">Reference proteome</keyword>
<feature type="domain" description="N-acetyltransferase" evidence="1">
    <location>
        <begin position="4"/>
        <end position="91"/>
    </location>
</feature>
<dbReference type="Pfam" id="PF14542">
    <property type="entry name" value="Acetyltransf_CG"/>
    <property type="match status" value="1"/>
</dbReference>
<dbReference type="PANTHER" id="PTHR31435">
    <property type="entry name" value="PROTEIN NATD1"/>
    <property type="match status" value="1"/>
</dbReference>
<dbReference type="EMBL" id="RCUY01000005">
    <property type="protein sequence ID" value="RLP82873.1"/>
    <property type="molecule type" value="Genomic_DNA"/>
</dbReference>
<evidence type="ECO:0000313" key="3">
    <source>
        <dbReference type="Proteomes" id="UP000269438"/>
    </source>
</evidence>
<organism evidence="2 3">
    <name type="scientific">Mycetocola lacteus</name>
    <dbReference type="NCBI Taxonomy" id="76637"/>
    <lineage>
        <taxon>Bacteria</taxon>
        <taxon>Bacillati</taxon>
        <taxon>Actinomycetota</taxon>
        <taxon>Actinomycetes</taxon>
        <taxon>Micrococcales</taxon>
        <taxon>Microbacteriaceae</taxon>
        <taxon>Mycetocola</taxon>
    </lineage>
</organism>
<dbReference type="OrthoDB" id="5405911at2"/>
<gene>
    <name evidence="2" type="ORF">D9V34_06370</name>
</gene>
<dbReference type="AlphaFoldDB" id="A0A3L7AQV6"/>
<dbReference type="InterPro" id="IPR031165">
    <property type="entry name" value="GNAT_YJDJ"/>
</dbReference>
<dbReference type="GO" id="GO:0016740">
    <property type="term" value="F:transferase activity"/>
    <property type="evidence" value="ECO:0007669"/>
    <property type="project" value="UniProtKB-KW"/>
</dbReference>
<name>A0A3L7AQV6_9MICO</name>
<comment type="caution">
    <text evidence="2">The sequence shown here is derived from an EMBL/GenBank/DDBJ whole genome shotgun (WGS) entry which is preliminary data.</text>
</comment>
<dbReference type="PANTHER" id="PTHR31435:SF9">
    <property type="entry name" value="PROTEIN NATD1"/>
    <property type="match status" value="1"/>
</dbReference>
<proteinExistence type="predicted"/>
<sequence>MEITRSNEHSRYELREEGEVHATLAFTERNGVTLLTYSYTEPTQRGRGLAAKLVEFAIEDISQDPTHKITPTCGYVRGWFANHPEHQGLLAD</sequence>
<dbReference type="InterPro" id="IPR016181">
    <property type="entry name" value="Acyl_CoA_acyltransferase"/>
</dbReference>
<keyword evidence="2" id="KW-0808">Transferase</keyword>
<dbReference type="Gene3D" id="3.40.630.30">
    <property type="match status" value="1"/>
</dbReference>
<dbReference type="PROSITE" id="PS51729">
    <property type="entry name" value="GNAT_YJDJ"/>
    <property type="match status" value="1"/>
</dbReference>
<dbReference type="Proteomes" id="UP000269438">
    <property type="component" value="Unassembled WGS sequence"/>
</dbReference>
<reference evidence="2 3" key="1">
    <citation type="submission" date="2018-10" db="EMBL/GenBank/DDBJ databases">
        <authorList>
            <person name="Li J."/>
        </authorList>
    </citation>
    <scope>NUCLEOTIDE SEQUENCE [LARGE SCALE GENOMIC DNA]</scope>
    <source>
        <strain evidence="2 3">JCM 11654</strain>
    </source>
</reference>
<accession>A0A3L7AQV6</accession>
<evidence type="ECO:0000313" key="2">
    <source>
        <dbReference type="EMBL" id="RLP82873.1"/>
    </source>
</evidence>
<dbReference type="InterPro" id="IPR045057">
    <property type="entry name" value="Gcn5-rel_NAT"/>
</dbReference>
<dbReference type="SUPFAM" id="SSF55729">
    <property type="entry name" value="Acyl-CoA N-acyltransferases (Nat)"/>
    <property type="match status" value="1"/>
</dbReference>